<proteinExistence type="predicted"/>
<dbReference type="EMBL" id="ONZQ02000006">
    <property type="protein sequence ID" value="SPO02495.1"/>
    <property type="molecule type" value="Genomic_DNA"/>
</dbReference>
<sequence>MANQIKTYFLSPTWDYHPSGPIQLGNIITSASRPAEALNGPDSPRPATVSLFPPMTKSHVTWSSDKLREGRYGLWTKFLSFIGLSVDFGLEHSAQLEQSFTFETLETVEFIPTTEFLQETLATSPLAVDFLTRSRFRKPLYVVTAVKIARGACVAETSRSISRGAEVGVGVDGTLVGGALVSLGPEIRAGRANGESGSFAGSSDFVFAFQLRKIVVERSTGRVTNHVDHTSGAMYDTNSGVSPSETGLPFVVRGTTSEDASGLKLGGGSGEAVVQEDDETVCVRTPAVPS</sequence>
<reference evidence="1" key="1">
    <citation type="submission" date="2018-03" db="EMBL/GenBank/DDBJ databases">
        <authorList>
            <person name="Guldener U."/>
        </authorList>
    </citation>
    <scope>NUCLEOTIDE SEQUENCE</scope>
</reference>
<dbReference type="AlphaFoldDB" id="A0AAE8MXZ1"/>
<evidence type="ECO:0000313" key="1">
    <source>
        <dbReference type="EMBL" id="SPO02495.1"/>
    </source>
</evidence>
<name>A0AAE8MXZ1_9PEZI</name>
<organism evidence="1 2">
    <name type="scientific">Cephalotrichum gorgonifer</name>
    <dbReference type="NCBI Taxonomy" id="2041049"/>
    <lineage>
        <taxon>Eukaryota</taxon>
        <taxon>Fungi</taxon>
        <taxon>Dikarya</taxon>
        <taxon>Ascomycota</taxon>
        <taxon>Pezizomycotina</taxon>
        <taxon>Sordariomycetes</taxon>
        <taxon>Hypocreomycetidae</taxon>
        <taxon>Microascales</taxon>
        <taxon>Microascaceae</taxon>
        <taxon>Cephalotrichum</taxon>
    </lineage>
</organism>
<dbReference type="Proteomes" id="UP001187682">
    <property type="component" value="Unassembled WGS sequence"/>
</dbReference>
<protein>
    <submittedName>
        <fullName evidence="1">Uncharacterized protein</fullName>
    </submittedName>
</protein>
<gene>
    <name evidence="1" type="ORF">DNG_05168</name>
</gene>
<accession>A0AAE8MXZ1</accession>
<keyword evidence="2" id="KW-1185">Reference proteome</keyword>
<comment type="caution">
    <text evidence="1">The sequence shown here is derived from an EMBL/GenBank/DDBJ whole genome shotgun (WGS) entry which is preliminary data.</text>
</comment>
<evidence type="ECO:0000313" key="2">
    <source>
        <dbReference type="Proteomes" id="UP001187682"/>
    </source>
</evidence>